<keyword evidence="1" id="KW-0175">Coiled coil</keyword>
<reference evidence="2" key="2">
    <citation type="journal article" date="2014" name="ISME J.">
        <title>Microbial stratification in low pH oxic and suboxic macroscopic growths along an acid mine drainage.</title>
        <authorList>
            <person name="Mendez-Garcia C."/>
            <person name="Mesa V."/>
            <person name="Sprenger R.R."/>
            <person name="Richter M."/>
            <person name="Diez M.S."/>
            <person name="Solano J."/>
            <person name="Bargiela R."/>
            <person name="Golyshina O.V."/>
            <person name="Manteca A."/>
            <person name="Ramos J.L."/>
            <person name="Gallego J.R."/>
            <person name="Llorente I."/>
            <person name="Martins Dos Santos V.A."/>
            <person name="Jensen O.N."/>
            <person name="Pelaez A.I."/>
            <person name="Sanchez J."/>
            <person name="Ferrer M."/>
        </authorList>
    </citation>
    <scope>NUCLEOTIDE SEQUENCE</scope>
</reference>
<dbReference type="EMBL" id="AUZX01002972">
    <property type="protein sequence ID" value="EQD75212.1"/>
    <property type="molecule type" value="Genomic_DNA"/>
</dbReference>
<accession>T1BZR8</accession>
<reference evidence="2" key="1">
    <citation type="submission" date="2013-08" db="EMBL/GenBank/DDBJ databases">
        <authorList>
            <person name="Mendez C."/>
            <person name="Richter M."/>
            <person name="Ferrer M."/>
            <person name="Sanchez J."/>
        </authorList>
    </citation>
    <scope>NUCLEOTIDE SEQUENCE</scope>
</reference>
<evidence type="ECO:0000313" key="2">
    <source>
        <dbReference type="EMBL" id="EQD75212.1"/>
    </source>
</evidence>
<gene>
    <name evidence="2" type="ORF">B1A_04078</name>
</gene>
<sequence>MEGIPVPGVVRTGEDWSAEAKLATVIETANLSEIELSEYCRGKGLYVEQVKEWYQAALDGQERALVSRKAELSRTRSDNKQIKSLERELARKEKALAETAALLVLSKKVGAIWGS</sequence>
<organism evidence="2">
    <name type="scientific">mine drainage metagenome</name>
    <dbReference type="NCBI Taxonomy" id="410659"/>
    <lineage>
        <taxon>unclassified sequences</taxon>
        <taxon>metagenomes</taxon>
        <taxon>ecological metagenomes</taxon>
    </lineage>
</organism>
<feature type="coiled-coil region" evidence="1">
    <location>
        <begin position="75"/>
        <end position="102"/>
    </location>
</feature>
<evidence type="ECO:0000256" key="1">
    <source>
        <dbReference type="SAM" id="Coils"/>
    </source>
</evidence>
<feature type="non-terminal residue" evidence="2">
    <location>
        <position position="115"/>
    </location>
</feature>
<comment type="caution">
    <text evidence="2">The sequence shown here is derived from an EMBL/GenBank/DDBJ whole genome shotgun (WGS) entry which is preliminary data.</text>
</comment>
<protein>
    <submittedName>
        <fullName evidence="2">Transposase IS3/IS911 family protein</fullName>
    </submittedName>
</protein>
<proteinExistence type="predicted"/>
<name>T1BZR8_9ZZZZ</name>
<dbReference type="AlphaFoldDB" id="T1BZR8"/>